<accession>A0ABX9JNA6</accession>
<evidence type="ECO:0000256" key="9">
    <source>
        <dbReference type="ARBA" id="ARBA00044145"/>
    </source>
</evidence>
<gene>
    <name evidence="13" type="ORF">ATI61_118111</name>
</gene>
<evidence type="ECO:0000256" key="5">
    <source>
        <dbReference type="ARBA" id="ARBA00022840"/>
    </source>
</evidence>
<evidence type="ECO:0000256" key="1">
    <source>
        <dbReference type="ARBA" id="ARBA00022679"/>
    </source>
</evidence>
<evidence type="ECO:0000313" key="14">
    <source>
        <dbReference type="Proteomes" id="UP000256345"/>
    </source>
</evidence>
<comment type="caution">
    <text evidence="13">The sequence shown here is derived from an EMBL/GenBank/DDBJ whole genome shotgun (WGS) entry which is preliminary data.</text>
</comment>
<dbReference type="RefSeq" id="WP_053066637.1">
    <property type="nucleotide sequence ID" value="NZ_CP011509.1"/>
</dbReference>
<name>A0ABX9JNA6_9BACT</name>
<organism evidence="13 14">
    <name type="scientific">Archangium gephyra</name>
    <dbReference type="NCBI Taxonomy" id="48"/>
    <lineage>
        <taxon>Bacteria</taxon>
        <taxon>Pseudomonadati</taxon>
        <taxon>Myxococcota</taxon>
        <taxon>Myxococcia</taxon>
        <taxon>Myxococcales</taxon>
        <taxon>Cystobacterineae</taxon>
        <taxon>Archangiaceae</taxon>
        <taxon>Archangium</taxon>
    </lineage>
</organism>
<keyword evidence="7" id="KW-0546">Nucleotide metabolism</keyword>
<evidence type="ECO:0000313" key="13">
    <source>
        <dbReference type="EMBL" id="REG22906.1"/>
    </source>
</evidence>
<protein>
    <recommendedName>
        <fullName evidence="9">Cyclic GMP-AMP synthase</fullName>
    </recommendedName>
</protein>
<keyword evidence="1" id="KW-0808">Transferase</keyword>
<keyword evidence="2" id="KW-0548">Nucleotidyltransferase</keyword>
<keyword evidence="8" id="KW-0051">Antiviral defense</keyword>
<keyword evidence="3" id="KW-0479">Metal-binding</keyword>
<keyword evidence="4" id="KW-0547">Nucleotide-binding</keyword>
<dbReference type="InterPro" id="IPR040511">
    <property type="entry name" value="AGS_C"/>
</dbReference>
<evidence type="ECO:0000256" key="2">
    <source>
        <dbReference type="ARBA" id="ARBA00022695"/>
    </source>
</evidence>
<keyword evidence="14" id="KW-1185">Reference proteome</keyword>
<evidence type="ECO:0000256" key="6">
    <source>
        <dbReference type="ARBA" id="ARBA00022842"/>
    </source>
</evidence>
<dbReference type="Pfam" id="PF21654">
    <property type="entry name" value="DncV-like_NTFase"/>
    <property type="match status" value="1"/>
</dbReference>
<feature type="domain" description="Adenylyl/Guanylyl and SMODS C-terminal sensor" evidence="11">
    <location>
        <begin position="320"/>
        <end position="427"/>
    </location>
</feature>
<comment type="catalytic activity">
    <reaction evidence="10">
        <text>GTP + ATP = 3',3'-cGAMP + 2 diphosphate</text>
        <dbReference type="Rhea" id="RHEA:35647"/>
        <dbReference type="ChEBI" id="CHEBI:30616"/>
        <dbReference type="ChEBI" id="CHEBI:33019"/>
        <dbReference type="ChEBI" id="CHEBI:37565"/>
        <dbReference type="ChEBI" id="CHEBI:71501"/>
    </reaction>
    <physiologicalReaction direction="left-to-right" evidence="10">
        <dbReference type="Rhea" id="RHEA:35648"/>
    </physiologicalReaction>
</comment>
<proteinExistence type="predicted"/>
<dbReference type="EMBL" id="QUMU01000018">
    <property type="protein sequence ID" value="REG22906.1"/>
    <property type="molecule type" value="Genomic_DNA"/>
</dbReference>
<dbReference type="Proteomes" id="UP000256345">
    <property type="component" value="Unassembled WGS sequence"/>
</dbReference>
<evidence type="ECO:0000259" key="12">
    <source>
        <dbReference type="Pfam" id="PF21654"/>
    </source>
</evidence>
<evidence type="ECO:0000256" key="8">
    <source>
        <dbReference type="ARBA" id="ARBA00023118"/>
    </source>
</evidence>
<dbReference type="Pfam" id="PF18134">
    <property type="entry name" value="AGS_C"/>
    <property type="match status" value="1"/>
</dbReference>
<feature type="domain" description="Cyclic GMP-AMP synthase DncV-like nucleotidyltransferase" evidence="12">
    <location>
        <begin position="55"/>
        <end position="135"/>
    </location>
</feature>
<evidence type="ECO:0000259" key="11">
    <source>
        <dbReference type="Pfam" id="PF18134"/>
    </source>
</evidence>
<sequence length="435" mass="49738">MNAMFNCHTALNVFYQQDVRLGPKLRTRLKVSRKACLGHVKEGLRRLGHPVYERVCIQGSYVMHTLNQHPNGEFDIDVAVIFKKEDLPKSPLRARQRVAAAMRASGVRFATMPLARLNAVTVWYSDHHHVDLAVYRESTSFWGKPVLEHASSEWTVRDPVEVTRWFKKEDKRLSPKLDDGAIVEPGQFRRVVRLIKMFTRSRLYWDLPGGLIISTLVAEVYEPAPERDDVALYNTLVRLQKRLRGSYDVKSPVDASSLTRRDKNERQVRDLLARLDDILPRLAILFDPLCMEPRALRAWWFVFRHDYWLKRARTAELASLNQSQNLRIQVGVGDSSSGPFTLYHPSHGPIPKGAHVRFALRKRLGVESPFTCHWKVQNRGSEAQAARDLAHDAVGPEPFFLQEAKYTGRHTVSFELIKDGRVVARGARNLSVAAP</sequence>
<reference evidence="13 14" key="1">
    <citation type="submission" date="2018-08" db="EMBL/GenBank/DDBJ databases">
        <title>Genomic Encyclopedia of Archaeal and Bacterial Type Strains, Phase II (KMG-II): from individual species to whole genera.</title>
        <authorList>
            <person name="Goeker M."/>
        </authorList>
    </citation>
    <scope>NUCLEOTIDE SEQUENCE [LARGE SCALE GENOMIC DNA]</scope>
    <source>
        <strain evidence="13 14">DSM 2261</strain>
    </source>
</reference>
<evidence type="ECO:0000256" key="7">
    <source>
        <dbReference type="ARBA" id="ARBA00023080"/>
    </source>
</evidence>
<keyword evidence="5" id="KW-0067">ATP-binding</keyword>
<evidence type="ECO:0000256" key="10">
    <source>
        <dbReference type="ARBA" id="ARBA00048304"/>
    </source>
</evidence>
<dbReference type="InterPro" id="IPR048445">
    <property type="entry name" value="DncV-like_NTFase"/>
</dbReference>
<evidence type="ECO:0000256" key="4">
    <source>
        <dbReference type="ARBA" id="ARBA00022741"/>
    </source>
</evidence>
<evidence type="ECO:0000256" key="3">
    <source>
        <dbReference type="ARBA" id="ARBA00022723"/>
    </source>
</evidence>
<keyword evidence="6" id="KW-0460">Magnesium</keyword>